<dbReference type="InterPro" id="IPR013968">
    <property type="entry name" value="PKS_KR"/>
</dbReference>
<evidence type="ECO:0000256" key="6">
    <source>
        <dbReference type="ARBA" id="ARBA00023033"/>
    </source>
</evidence>
<dbReference type="InterPro" id="IPR001128">
    <property type="entry name" value="Cyt_P450"/>
</dbReference>
<feature type="compositionally biased region" description="Low complexity" evidence="8">
    <location>
        <begin position="509"/>
        <end position="520"/>
    </location>
</feature>
<keyword evidence="6" id="KW-0503">Monooxygenase</keyword>
<dbReference type="GO" id="GO:0005506">
    <property type="term" value="F:iron ion binding"/>
    <property type="evidence" value="ECO:0007669"/>
    <property type="project" value="InterPro"/>
</dbReference>
<dbReference type="RefSeq" id="WP_105798732.1">
    <property type="nucleotide sequence ID" value="NZ_JAHPOA010000033.1"/>
</dbReference>
<dbReference type="InterPro" id="IPR050196">
    <property type="entry name" value="Cytochrome_P450_Monoox"/>
</dbReference>
<dbReference type="InterPro" id="IPR036396">
    <property type="entry name" value="Cyt_P450_sf"/>
</dbReference>
<dbReference type="PANTHER" id="PTHR24291:SF50">
    <property type="entry name" value="BIFUNCTIONAL ALBAFLAVENONE MONOOXYGENASE_TERPENE SYNTHASE"/>
    <property type="match status" value="1"/>
</dbReference>
<keyword evidence="2 7" id="KW-0349">Heme</keyword>
<feature type="region of interest" description="Disordered" evidence="8">
    <location>
        <begin position="446"/>
        <end position="541"/>
    </location>
</feature>
<evidence type="ECO:0000256" key="2">
    <source>
        <dbReference type="ARBA" id="ARBA00022617"/>
    </source>
</evidence>
<gene>
    <name evidence="10" type="ORF">C6Q15_24085</name>
</gene>
<feature type="binding site" description="axial binding residue" evidence="7">
    <location>
        <position position="396"/>
    </location>
    <ligand>
        <name>heme</name>
        <dbReference type="ChEBI" id="CHEBI:30413"/>
    </ligand>
    <ligandPart>
        <name>Fe</name>
        <dbReference type="ChEBI" id="CHEBI:18248"/>
    </ligandPart>
</feature>
<reference evidence="10 11" key="1">
    <citation type="submission" date="2018-03" db="EMBL/GenBank/DDBJ databases">
        <authorList>
            <person name="Keele B.F."/>
        </authorList>
    </citation>
    <scope>NUCLEOTIDE SEQUENCE [LARGE SCALE GENOMIC DNA]</scope>
    <source>
        <strain evidence="10 11">AU19729</strain>
    </source>
</reference>
<evidence type="ECO:0000313" key="10">
    <source>
        <dbReference type="EMBL" id="PRF56662.1"/>
    </source>
</evidence>
<evidence type="ECO:0000256" key="7">
    <source>
        <dbReference type="PIRSR" id="PIRSR602401-1"/>
    </source>
</evidence>
<evidence type="ECO:0000259" key="9">
    <source>
        <dbReference type="SMART" id="SM00822"/>
    </source>
</evidence>
<dbReference type="GO" id="GO:0004497">
    <property type="term" value="F:monooxygenase activity"/>
    <property type="evidence" value="ECO:0007669"/>
    <property type="project" value="UniProtKB-KW"/>
</dbReference>
<keyword evidence="4" id="KW-0560">Oxidoreductase</keyword>
<dbReference type="PROSITE" id="PS00086">
    <property type="entry name" value="CYTOCHROME_P450"/>
    <property type="match status" value="1"/>
</dbReference>
<evidence type="ECO:0000313" key="11">
    <source>
        <dbReference type="Proteomes" id="UP000238982"/>
    </source>
</evidence>
<feature type="region of interest" description="Disordered" evidence="8">
    <location>
        <begin position="1358"/>
        <end position="1379"/>
    </location>
</feature>
<dbReference type="PRINTS" id="PR00385">
    <property type="entry name" value="P450"/>
</dbReference>
<protein>
    <submittedName>
        <fullName evidence="10">Cytochrome</fullName>
    </submittedName>
</protein>
<dbReference type="GO" id="GO:0016705">
    <property type="term" value="F:oxidoreductase activity, acting on paired donors, with incorporation or reduction of molecular oxygen"/>
    <property type="evidence" value="ECO:0007669"/>
    <property type="project" value="InterPro"/>
</dbReference>
<dbReference type="PANTHER" id="PTHR24291">
    <property type="entry name" value="CYTOCHROME P450 FAMILY 4"/>
    <property type="match status" value="1"/>
</dbReference>
<evidence type="ECO:0000256" key="4">
    <source>
        <dbReference type="ARBA" id="ARBA00023002"/>
    </source>
</evidence>
<keyword evidence="3 7" id="KW-0479">Metal-binding</keyword>
<feature type="compositionally biased region" description="Low complexity" evidence="8">
    <location>
        <begin position="475"/>
        <end position="489"/>
    </location>
</feature>
<dbReference type="SUPFAM" id="SSF48264">
    <property type="entry name" value="Cytochrome P450"/>
    <property type="match status" value="1"/>
</dbReference>
<organism evidence="10 11">
    <name type="scientific">Burkholderia multivorans</name>
    <dbReference type="NCBI Taxonomy" id="87883"/>
    <lineage>
        <taxon>Bacteria</taxon>
        <taxon>Pseudomonadati</taxon>
        <taxon>Pseudomonadota</taxon>
        <taxon>Betaproteobacteria</taxon>
        <taxon>Burkholderiales</taxon>
        <taxon>Burkholderiaceae</taxon>
        <taxon>Burkholderia</taxon>
        <taxon>Burkholderia cepacia complex</taxon>
    </lineage>
</organism>
<dbReference type="PRINTS" id="PR00463">
    <property type="entry name" value="EP450I"/>
</dbReference>
<dbReference type="Gene3D" id="3.40.50.720">
    <property type="entry name" value="NAD(P)-binding Rossmann-like Domain"/>
    <property type="match status" value="1"/>
</dbReference>
<accession>A0A2S9MF39</accession>
<dbReference type="InterPro" id="IPR002401">
    <property type="entry name" value="Cyt_P450_E_grp-I"/>
</dbReference>
<evidence type="ECO:0000256" key="5">
    <source>
        <dbReference type="ARBA" id="ARBA00023004"/>
    </source>
</evidence>
<dbReference type="SUPFAM" id="SSF51735">
    <property type="entry name" value="NAD(P)-binding Rossmann-fold domains"/>
    <property type="match status" value="2"/>
</dbReference>
<dbReference type="Proteomes" id="UP000238982">
    <property type="component" value="Unassembled WGS sequence"/>
</dbReference>
<comment type="similarity">
    <text evidence="1">Belongs to the cytochrome P450 family.</text>
</comment>
<dbReference type="Pfam" id="PF08659">
    <property type="entry name" value="KR"/>
    <property type="match status" value="1"/>
</dbReference>
<dbReference type="InterPro" id="IPR036291">
    <property type="entry name" value="NAD(P)-bd_dom_sf"/>
</dbReference>
<evidence type="ECO:0000256" key="3">
    <source>
        <dbReference type="ARBA" id="ARBA00022723"/>
    </source>
</evidence>
<feature type="domain" description="Ketoreductase" evidence="9">
    <location>
        <begin position="795"/>
        <end position="1019"/>
    </location>
</feature>
<proteinExistence type="inferred from homology"/>
<comment type="caution">
    <text evidence="10">The sequence shown here is derived from an EMBL/GenBank/DDBJ whole genome shotgun (WGS) entry which is preliminary data.</text>
</comment>
<sequence length="1379" mass="149115">MSRKAIAPGPRGSLVMGNLAAYKRNPVTMLLKLQQQYGDVVRNRLGPFVTHALAHPDGVQHVLQDNHRNYVRGRFYDNFRMFFGDGLLTTDGEFWRRHRRVVQPLFHRKQVDAHAAAVGDAALALVEQWFARPDADAPFDVVEAMMHVSLRMLGLMLFNADLSRHADDVGPAVRFGIEAMMPQGNLNDFVPRWMPTPFNRRIAHARQAIDTIVDAIVAEHRAGRCAPSDVISLLLAARDAETGAPLTEREVHDEVMTVLLAGHETTGSGMAWGLYALAQHPDVLRRLRDELDAVLGGRAPAPDDLERLPYLLQTVDEMLRVYPPIWGFTRDLVDDDEIGGYHVPAGSSVFLSPYVTHRHPALWSHPDAFDPERFASHAPARHKYAYFPFGGGMRKCIGYQTALLQMRVLIAVVAQHVDLSAVPGQSLDTGATISLRPRDGIRMIAKPCARTHAAQRARTPRADARADAWPFGGTRAPDAAPLARDAQPQGGADDGRAVMQPHTTQTPHAASDASPVASPLASPPASPLASPPASPAAGPALPDDLLAHLRRVTGARTEHRAAPPDDASPTRRFTWRAIEADPLPEMPAAELSGKRVAIVNGRASTVERVVSALTRACAKPAVFAPPDGADAAAAAAAQTFAVQHGPFDAIVDLGIEAAFALDAHDAWDAPLRRTIALLHACYDDWSREESTSRLFYLAVTWMDGRMGYGDAPPVQPLGGLWAGLAKTLPQELPNCNVRVLDIAPDETGRAHGLIARELYRGGRFEIGHQGGRRYTLTAAHDPLPADAAPGWGPDDIVLFSGGARGIGLLAACALAKRCGCTVVVTGREPLPAGDEPWLALDEAGFRRYGFEQLRQATRSDTPKMIRQRLRQLERRRDMHASLAAAAALGVPLQYRVCDVTDAAAVRALCDSLGARLRAVVHNAGIDQPVRLPAKQADEFLGTVRVKVRGFMNLYAAVRDRAHVTGFFNVGSLTGRWGGMTGEADYAAANEALARLGLWARHDAHGRVVKTLVWPTWDGVGMITHLAVTRRYVSPMRIDDGVRYWLEELADGRSGETMYMGAVGRAVTPVQLRGFGPVDGLPNLHELATRALHAGEPRRFRPFARFSTHYRTVGAPYARAFRYDGRPAAPASLLLEHARVAADWVAPPDGEPVALHRIDDVTIRLDALSDTLDASGDVHVDTDVAGGAADDGWRVHARCTTVGGRTVLEATFVYRRGTPARTTVVLPPDDCDAPAAPCAPVAWRGDLLPAARWHGLLGQVRAAEPDALWQTLDPAAGTHGAALWLPVNHLENILRALFGAWPAARGLPHTWWIGRIDVGAPCADDAELIVRYSGERFAIADRAGARVAELRDTALVGDAPAGAPAAEPAAAFHTNGGDGR</sequence>
<dbReference type="CDD" id="cd20620">
    <property type="entry name" value="CYP132-like"/>
    <property type="match status" value="1"/>
</dbReference>
<dbReference type="EMBL" id="PVGH01000088">
    <property type="protein sequence ID" value="PRF56662.1"/>
    <property type="molecule type" value="Genomic_DNA"/>
</dbReference>
<name>A0A2S9MF39_9BURK</name>
<keyword evidence="5 7" id="KW-0408">Iron</keyword>
<comment type="cofactor">
    <cofactor evidence="7">
        <name>heme</name>
        <dbReference type="ChEBI" id="CHEBI:30413"/>
    </cofactor>
</comment>
<evidence type="ECO:0000256" key="8">
    <source>
        <dbReference type="SAM" id="MobiDB-lite"/>
    </source>
</evidence>
<dbReference type="InterPro" id="IPR057326">
    <property type="entry name" value="KR_dom"/>
</dbReference>
<dbReference type="Pfam" id="PF00067">
    <property type="entry name" value="p450"/>
    <property type="match status" value="1"/>
</dbReference>
<dbReference type="GO" id="GO:0020037">
    <property type="term" value="F:heme binding"/>
    <property type="evidence" value="ECO:0007669"/>
    <property type="project" value="InterPro"/>
</dbReference>
<dbReference type="InterPro" id="IPR017972">
    <property type="entry name" value="Cyt_P450_CS"/>
</dbReference>
<dbReference type="Gene3D" id="1.10.630.10">
    <property type="entry name" value="Cytochrome P450"/>
    <property type="match status" value="1"/>
</dbReference>
<dbReference type="SMART" id="SM00822">
    <property type="entry name" value="PKS_KR"/>
    <property type="match status" value="1"/>
</dbReference>
<feature type="compositionally biased region" description="Pro residues" evidence="8">
    <location>
        <begin position="521"/>
        <end position="534"/>
    </location>
</feature>
<feature type="compositionally biased region" description="Low complexity" evidence="8">
    <location>
        <begin position="1358"/>
        <end position="1370"/>
    </location>
</feature>
<evidence type="ECO:0000256" key="1">
    <source>
        <dbReference type="ARBA" id="ARBA00010617"/>
    </source>
</evidence>